<proteinExistence type="predicted"/>
<evidence type="ECO:0000313" key="2">
    <source>
        <dbReference type="Proteomes" id="UP001575181"/>
    </source>
</evidence>
<dbReference type="Proteomes" id="UP001575181">
    <property type="component" value="Unassembled WGS sequence"/>
</dbReference>
<evidence type="ECO:0000313" key="1">
    <source>
        <dbReference type="EMBL" id="MFA9461176.1"/>
    </source>
</evidence>
<dbReference type="SUPFAM" id="SSF81593">
    <property type="entry name" value="Nucleotidyltransferase substrate binding subunit/domain"/>
    <property type="match status" value="1"/>
</dbReference>
<protein>
    <submittedName>
        <fullName evidence="1">Uncharacterized protein</fullName>
    </submittedName>
</protein>
<comment type="caution">
    <text evidence="1">The sequence shown here is derived from an EMBL/GenBank/DDBJ whole genome shotgun (WGS) entry which is preliminary data.</text>
</comment>
<dbReference type="EMBL" id="JBGUAW010000006">
    <property type="protein sequence ID" value="MFA9461176.1"/>
    <property type="molecule type" value="Genomic_DNA"/>
</dbReference>
<dbReference type="Gene3D" id="1.20.120.330">
    <property type="entry name" value="Nucleotidyltransferases domain 2"/>
    <property type="match status" value="1"/>
</dbReference>
<name>A0ABV4TV27_9GAMM</name>
<sequence>MNPALADLECALDRLEEALLSPEVAKEEAHLLPHFRECFDLACEAIRGELREEEAGSQPPLHYLRLAFQAGWLHEEEMWVAMYQDWRRSTASGIEDFDGFFRRLPHYLRAFERLGASLARFPACSGL</sequence>
<organism evidence="1 2">
    <name type="scientific">Thiohalorhabdus methylotrophus</name>
    <dbReference type="NCBI Taxonomy" id="3242694"/>
    <lineage>
        <taxon>Bacteria</taxon>
        <taxon>Pseudomonadati</taxon>
        <taxon>Pseudomonadota</taxon>
        <taxon>Gammaproteobacteria</taxon>
        <taxon>Thiohalorhabdales</taxon>
        <taxon>Thiohalorhabdaceae</taxon>
        <taxon>Thiohalorhabdus</taxon>
    </lineage>
</organism>
<gene>
    <name evidence="1" type="ORF">ACERLL_10100</name>
</gene>
<dbReference type="RefSeq" id="WP_373655962.1">
    <property type="nucleotide sequence ID" value="NZ_JBGUAW010000006.1"/>
</dbReference>
<accession>A0ABV4TV27</accession>
<keyword evidence="2" id="KW-1185">Reference proteome</keyword>
<reference evidence="1 2" key="1">
    <citation type="submission" date="2024-08" db="EMBL/GenBank/DDBJ databases">
        <title>Whole-genome sequencing of halo(alkali)philic microorganisms from hypersaline lakes.</title>
        <authorList>
            <person name="Sorokin D.Y."/>
            <person name="Merkel A.Y."/>
            <person name="Messina E."/>
            <person name="Yakimov M."/>
        </authorList>
    </citation>
    <scope>NUCLEOTIDE SEQUENCE [LARGE SCALE GENOMIC DNA]</scope>
    <source>
        <strain evidence="1 2">Cl-TMA</strain>
    </source>
</reference>